<accession>A0A444X556</accession>
<dbReference type="Gene3D" id="1.20.1270.220">
    <property type="match status" value="1"/>
</dbReference>
<dbReference type="InterPro" id="IPR027353">
    <property type="entry name" value="NET_dom"/>
</dbReference>
<keyword evidence="5" id="KW-1185">Reference proteome</keyword>
<dbReference type="InterPro" id="IPR038336">
    <property type="entry name" value="NET_sf"/>
</dbReference>
<dbReference type="EMBL" id="SDMP01000020">
    <property type="protein sequence ID" value="RYQ84820.1"/>
    <property type="molecule type" value="Genomic_DNA"/>
</dbReference>
<feature type="domain" description="NET" evidence="3">
    <location>
        <begin position="18"/>
        <end position="69"/>
    </location>
</feature>
<dbReference type="STRING" id="3818.A0A444X556"/>
<evidence type="ECO:0000259" key="3">
    <source>
        <dbReference type="Pfam" id="PF17035"/>
    </source>
</evidence>
<proteinExistence type="predicted"/>
<dbReference type="Proteomes" id="UP000289738">
    <property type="component" value="Chromosome B10"/>
</dbReference>
<keyword evidence="2" id="KW-0804">Transcription</keyword>
<dbReference type="PANTHER" id="PTHR45926">
    <property type="entry name" value="OSJNBA0053K19.4 PROTEIN"/>
    <property type="match status" value="1"/>
</dbReference>
<reference evidence="4 5" key="1">
    <citation type="submission" date="2019-01" db="EMBL/GenBank/DDBJ databases">
        <title>Sequencing of cultivated peanut Arachis hypogaea provides insights into genome evolution and oil improvement.</title>
        <authorList>
            <person name="Chen X."/>
        </authorList>
    </citation>
    <scope>NUCLEOTIDE SEQUENCE [LARGE SCALE GENOMIC DNA]</scope>
    <source>
        <strain evidence="5">cv. Fuhuasheng</strain>
        <tissue evidence="4">Leaves</tissue>
    </source>
</reference>
<evidence type="ECO:0000313" key="4">
    <source>
        <dbReference type="EMBL" id="RYQ84820.1"/>
    </source>
</evidence>
<dbReference type="Pfam" id="PF17035">
    <property type="entry name" value="BET"/>
    <property type="match status" value="1"/>
</dbReference>
<comment type="caution">
    <text evidence="4">The sequence shown here is derived from an EMBL/GenBank/DDBJ whole genome shotgun (WGS) entry which is preliminary data.</text>
</comment>
<evidence type="ECO:0000256" key="2">
    <source>
        <dbReference type="ARBA" id="ARBA00023163"/>
    </source>
</evidence>
<keyword evidence="1" id="KW-0805">Transcription regulation</keyword>
<dbReference type="AlphaFoldDB" id="A0A444X556"/>
<evidence type="ECO:0000256" key="1">
    <source>
        <dbReference type="ARBA" id="ARBA00023015"/>
    </source>
</evidence>
<protein>
    <recommendedName>
        <fullName evidence="3">NET domain-containing protein</fullName>
    </recommendedName>
</protein>
<gene>
    <name evidence="4" type="ORF">Ahy_B10g104306</name>
</gene>
<evidence type="ECO:0000313" key="5">
    <source>
        <dbReference type="Proteomes" id="UP000289738"/>
    </source>
</evidence>
<organism evidence="4 5">
    <name type="scientific">Arachis hypogaea</name>
    <name type="common">Peanut</name>
    <dbReference type="NCBI Taxonomy" id="3818"/>
    <lineage>
        <taxon>Eukaryota</taxon>
        <taxon>Viridiplantae</taxon>
        <taxon>Streptophyta</taxon>
        <taxon>Embryophyta</taxon>
        <taxon>Tracheophyta</taxon>
        <taxon>Spermatophyta</taxon>
        <taxon>Magnoliopsida</taxon>
        <taxon>eudicotyledons</taxon>
        <taxon>Gunneridae</taxon>
        <taxon>Pentapetalae</taxon>
        <taxon>rosids</taxon>
        <taxon>fabids</taxon>
        <taxon>Fabales</taxon>
        <taxon>Fabaceae</taxon>
        <taxon>Papilionoideae</taxon>
        <taxon>50 kb inversion clade</taxon>
        <taxon>dalbergioids sensu lato</taxon>
        <taxon>Dalbergieae</taxon>
        <taxon>Pterocarpus clade</taxon>
        <taxon>Arachis</taxon>
    </lineage>
</organism>
<sequence>MMLMRNCRPVPGIMFSQKGMQSLPLEKMDQVVQIIRKMNGNVKQGGDEIEIVIEAVDTETLWELDRLIQGVPWGVIMKQTIGTCSSPTGLLLHMLQHDQCGCCEHCFAGAVWE</sequence>
<name>A0A444X556_ARAHY</name>